<reference evidence="1 2" key="1">
    <citation type="journal article" date="2021" name="BMC Genomics">
        <title>Datura genome reveals duplications of psychoactive alkaloid biosynthetic genes and high mutation rate following tissue culture.</title>
        <authorList>
            <person name="Rajewski A."/>
            <person name="Carter-House D."/>
            <person name="Stajich J."/>
            <person name="Litt A."/>
        </authorList>
    </citation>
    <scope>NUCLEOTIDE SEQUENCE [LARGE SCALE GENOMIC DNA]</scope>
    <source>
        <strain evidence="1">AR-01</strain>
    </source>
</reference>
<organism evidence="1 2">
    <name type="scientific">Datura stramonium</name>
    <name type="common">Jimsonweed</name>
    <name type="synonym">Common thornapple</name>
    <dbReference type="NCBI Taxonomy" id="4076"/>
    <lineage>
        <taxon>Eukaryota</taxon>
        <taxon>Viridiplantae</taxon>
        <taxon>Streptophyta</taxon>
        <taxon>Embryophyta</taxon>
        <taxon>Tracheophyta</taxon>
        <taxon>Spermatophyta</taxon>
        <taxon>Magnoliopsida</taxon>
        <taxon>eudicotyledons</taxon>
        <taxon>Gunneridae</taxon>
        <taxon>Pentapetalae</taxon>
        <taxon>asterids</taxon>
        <taxon>lamiids</taxon>
        <taxon>Solanales</taxon>
        <taxon>Solanaceae</taxon>
        <taxon>Solanoideae</taxon>
        <taxon>Datureae</taxon>
        <taxon>Datura</taxon>
    </lineage>
</organism>
<feature type="non-terminal residue" evidence="1">
    <location>
        <position position="1"/>
    </location>
</feature>
<name>A0ABS8WQN4_DATST</name>
<comment type="caution">
    <text evidence="1">The sequence shown here is derived from an EMBL/GenBank/DDBJ whole genome shotgun (WGS) entry which is preliminary data.</text>
</comment>
<evidence type="ECO:0000313" key="1">
    <source>
        <dbReference type="EMBL" id="MCE3051783.1"/>
    </source>
</evidence>
<keyword evidence="2" id="KW-1185">Reference proteome</keyword>
<dbReference type="EMBL" id="JACEIK010008935">
    <property type="protein sequence ID" value="MCE3051783.1"/>
    <property type="molecule type" value="Genomic_DNA"/>
</dbReference>
<proteinExistence type="predicted"/>
<sequence>TAKHSAWNERQQYPVVIIEEIFWLRWSTVEDIFGSDVSLMRGAWLGFVSG</sequence>
<protein>
    <submittedName>
        <fullName evidence="1">Uncharacterized protein</fullName>
    </submittedName>
</protein>
<accession>A0ABS8WQN4</accession>
<dbReference type="Proteomes" id="UP000823775">
    <property type="component" value="Unassembled WGS sequence"/>
</dbReference>
<gene>
    <name evidence="1" type="ORF">HAX54_050794</name>
</gene>
<evidence type="ECO:0000313" key="2">
    <source>
        <dbReference type="Proteomes" id="UP000823775"/>
    </source>
</evidence>